<accession>A0A7J4ZPZ4</accession>
<sequence>MLKRCIIILTLLVAMVPAMANASTAWWLTTKLIATDSAAGAMVVDGTALAKINTAYLSTYADAKDVAVTVTPAAGFEIKRVYLNGAYVKVPNAAGSTFTVGSYSYPGNNNQNLQVTLGTKAYAVVAAGGAGGTAGVVSAVDASSATIGPYTKVPYGGTKILKFAPNKKADGTYGNVTLSYSTGSQPANVVVSAADAKNAVTVSISPVNADLTVTGTFTSVTANAGIAQTIIGLNQTITLDGSASAATTGSLAYTWSVIAKPGKQAITLDPVAKPTFTGYSAGTYKFQLSASNGTDTALAYTTVTVATTKTAAVQNQCVNCHNALFPVQSQAIYTSWSASKHATNPYNDFKTGLCATCHKGADTGSHPGAAISATFDQTINGATVNLCDSCHNPAGSPYAQGDHSGNYKASNHFALGKTEFLNGCATCHKDHAFVATETDGKSDTCFNCHKDLRAVLGSWANFSIYTSTSYTVFKAPHGGGSPAGGTWYDGIPGKAQYMVGGAVCTDCHGHNNAINADYAESGHGDVSAAPFSGTDPNNFAEETNNGTASSSNCGRCHNTYGFLKFANQSSGMARLRLPIPGNASEVQPNQVLICITCHKNAEGTLRNDAAIYATGYVAQYVPRPRTSGTSIGQGYNKDMATPVATVYENFGDKQNSNMCVTCHSGRANGQLIKNVFAGVGGTNVWNGYSSVQTGLYQHAANAVLTVKGRGAYEFSNYSALGLTRSHWNIVGDGTQGPCVGCHYTSPNSHNLKPVDFTNGKIVSTVCVTCHTNSSFGDVQAAKDDYTALVQTLTNLIKINNMAWGEREEHDMSFIPTKLGRSATKDYTAARGEQNYGAWFNWQLATVYDPAAYLHNPAYIRKVLMDTIDYLDDGTINSSVTPALFSNMTSSRYNAPLTATQIAQDNYFRVDGGCNVCHSKTIDPLSGKTILPEYLASGHANNAHGPACTGCHLPTSASAVHPDGTTADNSMQKMYTDAGLQCIGCHNGNYSKQFDGVVHFANATTATFKNISAGYVGYKGKGLVVCANCHFEFDPHGIGATTTQTFTAYTKGDTGNSYDYATVLGAWADSGHGSKSGAAWVPTFGASGHDWRNSGSSVDFSANIPKNDCVRCHTADGFEQFFTSKFVNVNNVGAGDGAQRFNSPLACNACHQPDVKGSATFARYTGVSGVSTFYNVSSAGMKSRISFKTPDAGDSNLCSSCHSGRVTGRNIAALVGQPGANFGNMGFQNSHYMAAAGLMYAQVGFVNFTGLSTPSTASYNTFYNVSSAKWSTTTWAKSLLPNSDGKNPLPAGSGAIAGGLTSTHRNLGTSAMLGDSHNPSFFVAGNLDQEGPCVTCHMQGRQAGSKNTRDTAAGHSLEISQAAYNQVCVNCHTSEGTSDLTLPGAYKTSFLEPQSEVFQNGLKLAFINLSTNYHISYSSAYPYFYDNKLGGPAAGNAAQVKDWTRGAALSQVQAARLMGAAFNLNVLMRDPGAYVHARSYARRLIYDAIDFLDDGIVGNQSVSATALAESAKPASALYGVYGKGTAAYVADQPSGKNGLKHSSLSTLDTGTTESMVYLIGWSRTSGEWNSSTGTGGVYASERP</sequence>
<dbReference type="SUPFAM" id="SSF48695">
    <property type="entry name" value="Multiheme cytochromes"/>
    <property type="match status" value="3"/>
</dbReference>
<gene>
    <name evidence="3" type="ORF">F6V25_13190</name>
</gene>
<dbReference type="Gene3D" id="3.90.10.10">
    <property type="entry name" value="Cytochrome C3"/>
    <property type="match status" value="2"/>
</dbReference>
<evidence type="ECO:0000313" key="3">
    <source>
        <dbReference type="EMBL" id="KAB0664487.1"/>
    </source>
</evidence>
<dbReference type="Gene3D" id="2.60.40.10">
    <property type="entry name" value="Immunoglobulins"/>
    <property type="match status" value="1"/>
</dbReference>
<feature type="chain" id="PRO_5029551867" description="PKD/Chitinase domain-containing protein" evidence="1">
    <location>
        <begin position="21"/>
        <end position="1582"/>
    </location>
</feature>
<feature type="signal peptide" evidence="1">
    <location>
        <begin position="1"/>
        <end position="20"/>
    </location>
</feature>
<dbReference type="Pfam" id="PF22352">
    <property type="entry name" value="K319L-like_PKD"/>
    <property type="match status" value="1"/>
</dbReference>
<dbReference type="SMART" id="SM00089">
    <property type="entry name" value="PKD"/>
    <property type="match status" value="1"/>
</dbReference>
<dbReference type="EMBL" id="VZQZ01000008">
    <property type="protein sequence ID" value="KAB0664487.1"/>
    <property type="molecule type" value="Genomic_DNA"/>
</dbReference>
<name>A0A7J4ZPZ4_9BACT</name>
<reference evidence="3 4" key="1">
    <citation type="submission" date="2019-09" db="EMBL/GenBank/DDBJ databases">
        <title>Geobacter sp. Red96, a novel strain isolated from paddy soil.</title>
        <authorList>
            <person name="Xu Z."/>
            <person name="Masuda Y."/>
            <person name="Itoh H."/>
            <person name="Senoo K."/>
        </authorList>
    </citation>
    <scope>NUCLEOTIDE SEQUENCE [LARGE SCALE GENOMIC DNA]</scope>
    <source>
        <strain evidence="3 4">Red96</strain>
    </source>
</reference>
<proteinExistence type="predicted"/>
<dbReference type="InterPro" id="IPR022409">
    <property type="entry name" value="PKD/Chitinase_dom"/>
</dbReference>
<evidence type="ECO:0000256" key="1">
    <source>
        <dbReference type="SAM" id="SignalP"/>
    </source>
</evidence>
<dbReference type="InterPro" id="IPR036280">
    <property type="entry name" value="Multihaem_cyt_sf"/>
</dbReference>
<evidence type="ECO:0000259" key="2">
    <source>
        <dbReference type="SMART" id="SM00089"/>
    </source>
</evidence>
<protein>
    <recommendedName>
        <fullName evidence="2">PKD/Chitinase domain-containing protein</fullName>
    </recommendedName>
</protein>
<feature type="domain" description="PKD/Chitinase" evidence="2">
    <location>
        <begin position="221"/>
        <end position="308"/>
    </location>
</feature>
<dbReference type="RefSeq" id="WP_151129012.1">
    <property type="nucleotide sequence ID" value="NZ_VZQZ01000008.1"/>
</dbReference>
<evidence type="ECO:0000313" key="4">
    <source>
        <dbReference type="Proteomes" id="UP000420562"/>
    </source>
</evidence>
<dbReference type="Gene3D" id="1.10.1130.10">
    <property type="entry name" value="Flavocytochrome C3, Chain A"/>
    <property type="match status" value="1"/>
</dbReference>
<dbReference type="InterPro" id="IPR013783">
    <property type="entry name" value="Ig-like_fold"/>
</dbReference>
<keyword evidence="1" id="KW-0732">Signal</keyword>
<organism evidence="3 4">
    <name type="scientific">Oryzomonas japonica</name>
    <dbReference type="NCBI Taxonomy" id="2603858"/>
    <lineage>
        <taxon>Bacteria</taxon>
        <taxon>Pseudomonadati</taxon>
        <taxon>Thermodesulfobacteriota</taxon>
        <taxon>Desulfuromonadia</taxon>
        <taxon>Geobacterales</taxon>
        <taxon>Geobacteraceae</taxon>
        <taxon>Oryzomonas</taxon>
    </lineage>
</organism>
<keyword evidence="4" id="KW-1185">Reference proteome</keyword>
<comment type="caution">
    <text evidence="3">The sequence shown here is derived from an EMBL/GenBank/DDBJ whole genome shotgun (WGS) entry which is preliminary data.</text>
</comment>
<dbReference type="Proteomes" id="UP000420562">
    <property type="component" value="Unassembled WGS sequence"/>
</dbReference>